<gene>
    <name evidence="1" type="ORF">CQA75_02070</name>
</gene>
<name>A0ABY2TNX8_9BACT</name>
<comment type="caution">
    <text evidence="1">The sequence shown here is derived from an EMBL/GenBank/DDBJ whole genome shotgun (WGS) entry which is preliminary data.</text>
</comment>
<dbReference type="EMBL" id="NXLY01000003">
    <property type="protein sequence ID" value="TKX34509.1"/>
    <property type="molecule type" value="Genomic_DNA"/>
</dbReference>
<protein>
    <submittedName>
        <fullName evidence="1">Uncharacterized protein</fullName>
    </submittedName>
</protein>
<organism evidence="1 2">
    <name type="scientific">Campylobacter taeniopygiae</name>
    <dbReference type="NCBI Taxonomy" id="2510188"/>
    <lineage>
        <taxon>Bacteria</taxon>
        <taxon>Pseudomonadati</taxon>
        <taxon>Campylobacterota</taxon>
        <taxon>Epsilonproteobacteria</taxon>
        <taxon>Campylobacterales</taxon>
        <taxon>Campylobacteraceae</taxon>
        <taxon>Campylobacter</taxon>
    </lineage>
</organism>
<keyword evidence="2" id="KW-1185">Reference proteome</keyword>
<accession>A0ABY2TNX8</accession>
<evidence type="ECO:0000313" key="2">
    <source>
        <dbReference type="Proteomes" id="UP000309584"/>
    </source>
</evidence>
<dbReference type="Proteomes" id="UP000309584">
    <property type="component" value="Unassembled WGS sequence"/>
</dbReference>
<evidence type="ECO:0000313" key="1">
    <source>
        <dbReference type="EMBL" id="TKX34509.1"/>
    </source>
</evidence>
<sequence length="71" mass="8353">MFLIAFAVWFEYKNLKQDSKTILLIEKFNHGENIVCKEGNVSNQFFNYESGTQSFISKKDNLIIDIKRCEL</sequence>
<proteinExistence type="predicted"/>
<reference evidence="1 2" key="1">
    <citation type="submission" date="2018-05" db="EMBL/GenBank/DDBJ databases">
        <title>Novel Campyloabacter and Helicobacter Species and Strains.</title>
        <authorList>
            <person name="Mannion A.J."/>
            <person name="Shen Z."/>
            <person name="Fox J.G."/>
        </authorList>
    </citation>
    <scope>NUCLEOTIDE SEQUENCE [LARGE SCALE GENOMIC DNA]</scope>
    <source>
        <strain evidence="2">MIT10-5678</strain>
    </source>
</reference>